<dbReference type="Gene3D" id="3.30.1180.20">
    <property type="entry name" value="Dihydroxyacetone kinase, domain 2"/>
    <property type="match status" value="1"/>
</dbReference>
<dbReference type="InterPro" id="IPR012736">
    <property type="entry name" value="DhaK_1"/>
</dbReference>
<gene>
    <name evidence="2" type="primary">dhaK</name>
    <name evidence="2" type="ORF">ACFO4N_08220</name>
</gene>
<dbReference type="Proteomes" id="UP001596022">
    <property type="component" value="Unassembled WGS sequence"/>
</dbReference>
<reference evidence="3" key="1">
    <citation type="journal article" date="2019" name="Int. J. Syst. Evol. Microbiol.">
        <title>The Global Catalogue of Microorganisms (GCM) 10K type strain sequencing project: providing services to taxonomists for standard genome sequencing and annotation.</title>
        <authorList>
            <consortium name="The Broad Institute Genomics Platform"/>
            <consortium name="The Broad Institute Genome Sequencing Center for Infectious Disease"/>
            <person name="Wu L."/>
            <person name="Ma J."/>
        </authorList>
    </citation>
    <scope>NUCLEOTIDE SEQUENCE [LARGE SCALE GENOMIC DNA]</scope>
    <source>
        <strain evidence="3">CGMCC 1.16306</strain>
    </source>
</reference>
<dbReference type="EMBL" id="JBHSFW010000003">
    <property type="protein sequence ID" value="MFC4618721.1"/>
    <property type="molecule type" value="Genomic_DNA"/>
</dbReference>
<keyword evidence="3" id="KW-1185">Reference proteome</keyword>
<feature type="domain" description="DhaK" evidence="1">
    <location>
        <begin position="7"/>
        <end position="325"/>
    </location>
</feature>
<organism evidence="2 3">
    <name type="scientific">Camelliibacillus cellulosilyticus</name>
    <dbReference type="NCBI Taxonomy" id="2174486"/>
    <lineage>
        <taxon>Bacteria</taxon>
        <taxon>Bacillati</taxon>
        <taxon>Bacillota</taxon>
        <taxon>Bacilli</taxon>
        <taxon>Bacillales</taxon>
        <taxon>Sporolactobacillaceae</taxon>
        <taxon>Camelliibacillus</taxon>
    </lineage>
</organism>
<name>A0ABV9GP62_9BACL</name>
<evidence type="ECO:0000259" key="1">
    <source>
        <dbReference type="PROSITE" id="PS51481"/>
    </source>
</evidence>
<keyword evidence="2" id="KW-0418">Kinase</keyword>
<dbReference type="NCBIfam" id="TIGR02363">
    <property type="entry name" value="dhaK1"/>
    <property type="match status" value="1"/>
</dbReference>
<dbReference type="PANTHER" id="PTHR28629">
    <property type="entry name" value="TRIOKINASE/FMN CYCLASE"/>
    <property type="match status" value="1"/>
</dbReference>
<accession>A0ABV9GP62</accession>
<keyword evidence="2" id="KW-0808">Transferase</keyword>
<dbReference type="SUPFAM" id="SSF82549">
    <property type="entry name" value="DAK1/DegV-like"/>
    <property type="match status" value="1"/>
</dbReference>
<dbReference type="InterPro" id="IPR050861">
    <property type="entry name" value="Dihydroxyacetone_Kinase"/>
</dbReference>
<dbReference type="InterPro" id="IPR004006">
    <property type="entry name" value="DhaK_dom"/>
</dbReference>
<dbReference type="EC" id="2.7.1.121" evidence="2"/>
<dbReference type="RefSeq" id="WP_376845785.1">
    <property type="nucleotide sequence ID" value="NZ_JBHSFW010000003.1"/>
</dbReference>
<evidence type="ECO:0000313" key="3">
    <source>
        <dbReference type="Proteomes" id="UP001596022"/>
    </source>
</evidence>
<dbReference type="PANTHER" id="PTHR28629:SF4">
    <property type="entry name" value="TRIOKINASE_FMN CYCLASE"/>
    <property type="match status" value="1"/>
</dbReference>
<evidence type="ECO:0000313" key="2">
    <source>
        <dbReference type="EMBL" id="MFC4618721.1"/>
    </source>
</evidence>
<dbReference type="Pfam" id="PF02733">
    <property type="entry name" value="Dak1"/>
    <property type="match status" value="1"/>
</dbReference>
<protein>
    <submittedName>
        <fullName evidence="2">Dihydroxyacetone kinase subunit DhaK</fullName>
        <ecNumber evidence="2">2.7.1.121</ecNumber>
    </submittedName>
</protein>
<comment type="caution">
    <text evidence="2">The sequence shown here is derived from an EMBL/GenBank/DDBJ whole genome shotgun (WGS) entry which is preliminary data.</text>
</comment>
<dbReference type="PROSITE" id="PS51481">
    <property type="entry name" value="DHAK"/>
    <property type="match status" value="1"/>
</dbReference>
<dbReference type="GO" id="GO:0047324">
    <property type="term" value="F:phosphoenolpyruvate-glycerone phosphotransferase activity"/>
    <property type="evidence" value="ECO:0007669"/>
    <property type="project" value="UniProtKB-EC"/>
</dbReference>
<dbReference type="Gene3D" id="3.40.50.10440">
    <property type="entry name" value="Dihydroxyacetone kinase, domain 1"/>
    <property type="match status" value="1"/>
</dbReference>
<sequence>MKKFINNPETVVSEMIDGMILAHPHLIKKVAGTHALVRTTPKHGKVALVSGGGSGHEPSHAGYIGEGMLDGAVAGEVFTSPTPDQIYEAIRAVDNGHGTLLIVKNYSGDVMNFEMAAELAAADGMTTAMVIVGDDVAVQEKEQRRGIAGTVLVHKIAGAAAEQGKSLHDVKRVAEKVIENVRTMGVSLTPCTVPAVGKPGFDIGDEEMELGMGIHGEQGVKRTPLTRADQVAETLVKNILDDMPIAAGSSVLVMINGLGATPNMELYILYRKIANMLSSQGIKIYDALIGEYMTSLEMAGASVTLLKLDEELQSLFEAPAHTIAWRRP</sequence>
<proteinExistence type="predicted"/>